<accession>A0A857CAX9</accession>
<evidence type="ECO:0000256" key="1">
    <source>
        <dbReference type="ARBA" id="ARBA00006484"/>
    </source>
</evidence>
<dbReference type="InterPro" id="IPR020904">
    <property type="entry name" value="Sc_DH/Rdtase_CS"/>
</dbReference>
<dbReference type="Gene3D" id="3.40.50.720">
    <property type="entry name" value="NAD(P)-binding Rossmann-like Domain"/>
    <property type="match status" value="1"/>
</dbReference>
<proteinExistence type="inferred from homology"/>
<evidence type="ECO:0000313" key="5">
    <source>
        <dbReference type="Proteomes" id="UP000435648"/>
    </source>
</evidence>
<feature type="domain" description="Ketoreductase" evidence="3">
    <location>
        <begin position="13"/>
        <end position="193"/>
    </location>
</feature>
<dbReference type="OrthoDB" id="9789398at2"/>
<dbReference type="PRINTS" id="PR00081">
    <property type="entry name" value="GDHRDH"/>
</dbReference>
<evidence type="ECO:0000313" key="4">
    <source>
        <dbReference type="EMBL" id="QGZ36025.1"/>
    </source>
</evidence>
<dbReference type="Pfam" id="PF13561">
    <property type="entry name" value="adh_short_C2"/>
    <property type="match status" value="1"/>
</dbReference>
<dbReference type="PANTHER" id="PTHR43639">
    <property type="entry name" value="OXIDOREDUCTASE, SHORT-CHAIN DEHYDROGENASE/REDUCTASE FAMILY (AFU_ORTHOLOGUE AFUA_5G02870)"/>
    <property type="match status" value="1"/>
</dbReference>
<organism evidence="4 5">
    <name type="scientific">Stappia indica</name>
    <dbReference type="NCBI Taxonomy" id="538381"/>
    <lineage>
        <taxon>Bacteria</taxon>
        <taxon>Pseudomonadati</taxon>
        <taxon>Pseudomonadota</taxon>
        <taxon>Alphaproteobacteria</taxon>
        <taxon>Hyphomicrobiales</taxon>
        <taxon>Stappiaceae</taxon>
        <taxon>Stappia</taxon>
    </lineage>
</organism>
<dbReference type="FunFam" id="3.40.50.720:FF:000084">
    <property type="entry name" value="Short-chain dehydrogenase reductase"/>
    <property type="match status" value="1"/>
</dbReference>
<name>A0A857CAX9_9HYPH</name>
<protein>
    <submittedName>
        <fullName evidence="4">SDR family oxidoreductase</fullName>
    </submittedName>
</protein>
<reference evidence="4 5" key="1">
    <citation type="submission" date="2019-12" db="EMBL/GenBank/DDBJ databases">
        <title>The genome of Stappia indica PHM037.</title>
        <authorList>
            <person name="Kacar D."/>
            <person name="Galan B."/>
            <person name="Canedo L."/>
            <person name="Rodriguez P."/>
            <person name="de la Calle F."/>
            <person name="Garcia J.L."/>
        </authorList>
    </citation>
    <scope>NUCLEOTIDE SEQUENCE [LARGE SCALE GENOMIC DNA]</scope>
    <source>
        <strain evidence="4 5">PHM037</strain>
    </source>
</reference>
<dbReference type="SMART" id="SM00822">
    <property type="entry name" value="PKS_KR"/>
    <property type="match status" value="1"/>
</dbReference>
<evidence type="ECO:0000256" key="2">
    <source>
        <dbReference type="ARBA" id="ARBA00023002"/>
    </source>
</evidence>
<dbReference type="InterPro" id="IPR036291">
    <property type="entry name" value="NAD(P)-bd_dom_sf"/>
</dbReference>
<evidence type="ECO:0000259" key="3">
    <source>
        <dbReference type="SMART" id="SM00822"/>
    </source>
</evidence>
<keyword evidence="2" id="KW-0560">Oxidoreductase</keyword>
<dbReference type="PROSITE" id="PS00061">
    <property type="entry name" value="ADH_SHORT"/>
    <property type="match status" value="1"/>
</dbReference>
<dbReference type="InterPro" id="IPR002347">
    <property type="entry name" value="SDR_fam"/>
</dbReference>
<dbReference type="PANTHER" id="PTHR43639:SF1">
    <property type="entry name" value="SHORT-CHAIN DEHYDROGENASE_REDUCTASE FAMILY PROTEIN"/>
    <property type="match status" value="1"/>
</dbReference>
<dbReference type="EMBL" id="CP046908">
    <property type="protein sequence ID" value="QGZ36025.1"/>
    <property type="molecule type" value="Genomic_DNA"/>
</dbReference>
<dbReference type="KEGG" id="siw:GH266_16935"/>
<comment type="similarity">
    <text evidence="1">Belongs to the short-chain dehydrogenases/reductases (SDR) family.</text>
</comment>
<dbReference type="SUPFAM" id="SSF51735">
    <property type="entry name" value="NAD(P)-binding Rossmann-fold domains"/>
    <property type="match status" value="1"/>
</dbReference>
<dbReference type="CDD" id="cd05233">
    <property type="entry name" value="SDR_c"/>
    <property type="match status" value="1"/>
</dbReference>
<gene>
    <name evidence="4" type="ORF">GH266_16935</name>
</gene>
<dbReference type="RefSeq" id="WP_158194874.1">
    <property type="nucleotide sequence ID" value="NZ_CP046908.1"/>
</dbReference>
<dbReference type="Proteomes" id="UP000435648">
    <property type="component" value="Chromosome"/>
</dbReference>
<dbReference type="PRINTS" id="PR00080">
    <property type="entry name" value="SDRFAMILY"/>
</dbReference>
<dbReference type="GO" id="GO:0016491">
    <property type="term" value="F:oxidoreductase activity"/>
    <property type="evidence" value="ECO:0007669"/>
    <property type="project" value="UniProtKB-KW"/>
</dbReference>
<dbReference type="InterPro" id="IPR057326">
    <property type="entry name" value="KR_dom"/>
</dbReference>
<sequence>MTAEAIYPDLKGRTVLVTGGGGGIGAEIVRRFAAQGALVGFIDLSEEPSRRLVAELEGKGAKVRFARADLTDIEATRAAIAELREALGSVSILVNNAAHDERHRLEEVTPEYWDSRMAVNLKHQFFCTQAVVGDMRALGGGAIVNMGSISWMIGQGGMAGYTAAKSAVIGLTRSLARDLGPDNIRVNCIAPGWIMTERQIALWLDEAGEREIMERQCLKRKLVPADVARVVLFFCSDAAAACTNQTYIVDGGWI</sequence>
<dbReference type="AlphaFoldDB" id="A0A857CAX9"/>